<dbReference type="EMBL" id="RXIC02000025">
    <property type="protein sequence ID" value="KAB1206606.1"/>
    <property type="molecule type" value="Genomic_DNA"/>
</dbReference>
<reference evidence="1 2" key="1">
    <citation type="journal article" date="2019" name="Plant Biotechnol. J.">
        <title>The red bayberry genome and genetic basis of sex determination.</title>
        <authorList>
            <person name="Jia H.M."/>
            <person name="Jia H.J."/>
            <person name="Cai Q.L."/>
            <person name="Wang Y."/>
            <person name="Zhao H.B."/>
            <person name="Yang W.F."/>
            <person name="Wang G.Y."/>
            <person name="Li Y.H."/>
            <person name="Zhan D.L."/>
            <person name="Shen Y.T."/>
            <person name="Niu Q.F."/>
            <person name="Chang L."/>
            <person name="Qiu J."/>
            <person name="Zhao L."/>
            <person name="Xie H.B."/>
            <person name="Fu W.Y."/>
            <person name="Jin J."/>
            <person name="Li X.W."/>
            <person name="Jiao Y."/>
            <person name="Zhou C.C."/>
            <person name="Tu T."/>
            <person name="Chai C.Y."/>
            <person name="Gao J.L."/>
            <person name="Fan L.J."/>
            <person name="van de Weg E."/>
            <person name="Wang J.Y."/>
            <person name="Gao Z.S."/>
        </authorList>
    </citation>
    <scope>NUCLEOTIDE SEQUENCE [LARGE SCALE GENOMIC DNA]</scope>
    <source>
        <tissue evidence="1">Leaves</tissue>
    </source>
</reference>
<gene>
    <name evidence="1" type="ORF">CJ030_MR7G002262</name>
</gene>
<protein>
    <submittedName>
        <fullName evidence="1">Uncharacterized protein</fullName>
    </submittedName>
</protein>
<organism evidence="1 2">
    <name type="scientific">Morella rubra</name>
    <name type="common">Chinese bayberry</name>
    <dbReference type="NCBI Taxonomy" id="262757"/>
    <lineage>
        <taxon>Eukaryota</taxon>
        <taxon>Viridiplantae</taxon>
        <taxon>Streptophyta</taxon>
        <taxon>Embryophyta</taxon>
        <taxon>Tracheophyta</taxon>
        <taxon>Spermatophyta</taxon>
        <taxon>Magnoliopsida</taxon>
        <taxon>eudicotyledons</taxon>
        <taxon>Gunneridae</taxon>
        <taxon>Pentapetalae</taxon>
        <taxon>rosids</taxon>
        <taxon>fabids</taxon>
        <taxon>Fagales</taxon>
        <taxon>Myricaceae</taxon>
        <taxon>Morella</taxon>
    </lineage>
</organism>
<name>A0A6A1V304_9ROSI</name>
<proteinExistence type="predicted"/>
<dbReference type="Proteomes" id="UP000516437">
    <property type="component" value="Chromosome 7"/>
</dbReference>
<evidence type="ECO:0000313" key="2">
    <source>
        <dbReference type="Proteomes" id="UP000516437"/>
    </source>
</evidence>
<dbReference type="AlphaFoldDB" id="A0A6A1V304"/>
<sequence length="92" mass="10496">MSGCFYKYLVRVSCFTTISLDLVPSEGWQPGSGVILQIHPFEGQFVRGCTMEFLRHQLEPFLVVDVAFRHIAGDDDENIEGEVWELIVLLHL</sequence>
<comment type="caution">
    <text evidence="1">The sequence shown here is derived from an EMBL/GenBank/DDBJ whole genome shotgun (WGS) entry which is preliminary data.</text>
</comment>
<evidence type="ECO:0000313" key="1">
    <source>
        <dbReference type="EMBL" id="KAB1206606.1"/>
    </source>
</evidence>
<accession>A0A6A1V304</accession>
<keyword evidence="2" id="KW-1185">Reference proteome</keyword>